<feature type="transmembrane region" description="Helical" evidence="7">
    <location>
        <begin position="26"/>
        <end position="48"/>
    </location>
</feature>
<feature type="transmembrane region" description="Helical" evidence="7">
    <location>
        <begin position="60"/>
        <end position="82"/>
    </location>
</feature>
<dbReference type="VEuPathDB" id="FungiDB:FOXG_16005"/>
<dbReference type="EMBL" id="DS231723">
    <property type="protein sequence ID" value="KNB17802.1"/>
    <property type="molecule type" value="Genomic_DNA"/>
</dbReference>
<reference evidence="9" key="1">
    <citation type="submission" date="2007-04" db="EMBL/GenBank/DDBJ databases">
        <authorList>
            <consortium name="The Broad Institute Genome Sequencing Platform"/>
            <person name="Birren B."/>
            <person name="Lander E."/>
            <person name="Galagan J."/>
            <person name="Nusbaum C."/>
            <person name="Devon K."/>
            <person name="Ma L.-J."/>
            <person name="Jaffe D."/>
            <person name="Butler J."/>
            <person name="Alvarez P."/>
            <person name="Gnerre S."/>
            <person name="Grabherr M."/>
            <person name="Kleber M."/>
            <person name="Mauceli E."/>
            <person name="Brockman W."/>
            <person name="MacCallum I.A."/>
            <person name="Young S."/>
            <person name="LaButti K."/>
            <person name="DeCaprio D."/>
            <person name="Crawford M."/>
            <person name="Koehrsen M."/>
            <person name="Engels R."/>
            <person name="Montgomery P."/>
            <person name="Pearson M."/>
            <person name="Howarth C."/>
            <person name="Larson L."/>
            <person name="White J."/>
            <person name="O'Leary S."/>
            <person name="Kodira C."/>
            <person name="Zeng Q."/>
            <person name="Yandava C."/>
            <person name="Alvarado L."/>
            <person name="Kistler C."/>
            <person name="Shim W.-B."/>
            <person name="Kang S."/>
            <person name="Woloshuk C."/>
        </authorList>
    </citation>
    <scope>NUCLEOTIDE SEQUENCE</scope>
    <source>
        <strain evidence="9">4287</strain>
    </source>
</reference>
<feature type="region of interest" description="Disordered" evidence="6">
    <location>
        <begin position="297"/>
        <end position="323"/>
    </location>
</feature>
<evidence type="ECO:0000313" key="9">
    <source>
        <dbReference type="EMBL" id="KNB17802.1"/>
    </source>
</evidence>
<proteinExistence type="inferred from homology"/>
<evidence type="ECO:0000256" key="1">
    <source>
        <dbReference type="ARBA" id="ARBA00004141"/>
    </source>
</evidence>
<organism evidence="9 11">
    <name type="scientific">Fusarium oxysporum f. sp. lycopersici (strain 4287 / CBS 123668 / FGSC 9935 / NRRL 34936)</name>
    <name type="common">Fusarium vascular wilt of tomato</name>
    <dbReference type="NCBI Taxonomy" id="426428"/>
    <lineage>
        <taxon>Eukaryota</taxon>
        <taxon>Fungi</taxon>
        <taxon>Dikarya</taxon>
        <taxon>Ascomycota</taxon>
        <taxon>Pezizomycotina</taxon>
        <taxon>Sordariomycetes</taxon>
        <taxon>Hypocreomycetidae</taxon>
        <taxon>Hypocreales</taxon>
        <taxon>Nectriaceae</taxon>
        <taxon>Fusarium</taxon>
        <taxon>Fusarium oxysporum species complex</taxon>
    </lineage>
</organism>
<dbReference type="InterPro" id="IPR052337">
    <property type="entry name" value="SAT4-like"/>
</dbReference>
<protein>
    <recommendedName>
        <fullName evidence="8">Rhodopsin domain-containing protein</fullName>
    </recommendedName>
</protein>
<evidence type="ECO:0000259" key="8">
    <source>
        <dbReference type="Pfam" id="PF20684"/>
    </source>
</evidence>
<feature type="compositionally biased region" description="Basic and acidic residues" evidence="6">
    <location>
        <begin position="297"/>
        <end position="309"/>
    </location>
</feature>
<evidence type="ECO:0000256" key="3">
    <source>
        <dbReference type="ARBA" id="ARBA00022989"/>
    </source>
</evidence>
<dbReference type="RefSeq" id="XP_018255847.1">
    <property type="nucleotide sequence ID" value="XM_018395645.1"/>
</dbReference>
<dbReference type="OrthoDB" id="3903189at2759"/>
<dbReference type="RefSeq" id="XP_018256360.1">
    <property type="nucleotide sequence ID" value="XM_018396090.1"/>
</dbReference>
<comment type="similarity">
    <text evidence="5">Belongs to the SAT4 family.</text>
</comment>
<evidence type="ECO:0000256" key="6">
    <source>
        <dbReference type="SAM" id="MobiDB-lite"/>
    </source>
</evidence>
<dbReference type="KEGG" id="fox:FOXG_15547"/>
<evidence type="ECO:0000256" key="4">
    <source>
        <dbReference type="ARBA" id="ARBA00023136"/>
    </source>
</evidence>
<evidence type="ECO:0000313" key="10">
    <source>
        <dbReference type="EMBL" id="KNB18315.1"/>
    </source>
</evidence>
<dbReference type="KEGG" id="fox:FOXG_16005"/>
<evidence type="ECO:0000256" key="5">
    <source>
        <dbReference type="ARBA" id="ARBA00038359"/>
    </source>
</evidence>
<dbReference type="InterPro" id="IPR049326">
    <property type="entry name" value="Rhodopsin_dom_fungi"/>
</dbReference>
<dbReference type="PANTHER" id="PTHR33048:SF110">
    <property type="entry name" value="UBID FAMILY DECARBOXYLASE"/>
    <property type="match status" value="1"/>
</dbReference>
<evidence type="ECO:0000256" key="7">
    <source>
        <dbReference type="SAM" id="Phobius"/>
    </source>
</evidence>
<name>A0A0J9WUH7_FUSO4</name>
<feature type="domain" description="Rhodopsin" evidence="8">
    <location>
        <begin position="2"/>
        <end position="84"/>
    </location>
</feature>
<evidence type="ECO:0000313" key="11">
    <source>
        <dbReference type="Proteomes" id="UP000009097"/>
    </source>
</evidence>
<dbReference type="EMBL" id="DS231725">
    <property type="protein sequence ID" value="KNB18315.1"/>
    <property type="molecule type" value="Genomic_DNA"/>
</dbReference>
<keyword evidence="4 7" id="KW-0472">Membrane</keyword>
<gene>
    <name evidence="9" type="ORF">FOXG_15547</name>
    <name evidence="10" type="ORF">FOXG_16005</name>
</gene>
<dbReference type="GO" id="GO:0016020">
    <property type="term" value="C:membrane"/>
    <property type="evidence" value="ECO:0007669"/>
    <property type="project" value="UniProtKB-SubCell"/>
</dbReference>
<keyword evidence="3 7" id="KW-1133">Transmembrane helix</keyword>
<dbReference type="PANTHER" id="PTHR33048">
    <property type="entry name" value="PTH11-LIKE INTEGRAL MEMBRANE PROTEIN (AFU_ORTHOLOGUE AFUA_5G11245)"/>
    <property type="match status" value="1"/>
</dbReference>
<reference evidence="9" key="2">
    <citation type="journal article" date="2010" name="Nature">
        <title>Comparative genomics reveals mobile pathogenicity chromosomes in Fusarium.</title>
        <authorList>
            <person name="Ma L.J."/>
            <person name="van der Does H.C."/>
            <person name="Borkovich K.A."/>
            <person name="Coleman J.J."/>
            <person name="Daboussi M.J."/>
            <person name="Di Pietro A."/>
            <person name="Dufresne M."/>
            <person name="Freitag M."/>
            <person name="Grabherr M."/>
            <person name="Henrissat B."/>
            <person name="Houterman P.M."/>
            <person name="Kang S."/>
            <person name="Shim W.B."/>
            <person name="Woloshuk C."/>
            <person name="Xie X."/>
            <person name="Xu J.R."/>
            <person name="Antoniw J."/>
            <person name="Baker S.E."/>
            <person name="Bluhm B.H."/>
            <person name="Breakspear A."/>
            <person name="Brown D.W."/>
            <person name="Butchko R.A."/>
            <person name="Chapman S."/>
            <person name="Coulson R."/>
            <person name="Coutinho P.M."/>
            <person name="Danchin E.G."/>
            <person name="Diener A."/>
            <person name="Gale L.R."/>
            <person name="Gardiner D.M."/>
            <person name="Goff S."/>
            <person name="Hammond-Kosack K.E."/>
            <person name="Hilburn K."/>
            <person name="Hua-Van A."/>
            <person name="Jonkers W."/>
            <person name="Kazan K."/>
            <person name="Kodira C.D."/>
            <person name="Koehrsen M."/>
            <person name="Kumar L."/>
            <person name="Lee Y.H."/>
            <person name="Li L."/>
            <person name="Manners J.M."/>
            <person name="Miranda-Saavedra D."/>
            <person name="Mukherjee M."/>
            <person name="Park G."/>
            <person name="Park J."/>
            <person name="Park S.Y."/>
            <person name="Proctor R.H."/>
            <person name="Regev A."/>
            <person name="Ruiz-Roldan M.C."/>
            <person name="Sain D."/>
            <person name="Sakthikumar S."/>
            <person name="Sykes S."/>
            <person name="Schwartz D.C."/>
            <person name="Turgeon B.G."/>
            <person name="Wapinski I."/>
            <person name="Yoder O."/>
            <person name="Young S."/>
            <person name="Zeng Q."/>
            <person name="Zhou S."/>
            <person name="Galagan J."/>
            <person name="Cuomo C.A."/>
            <person name="Kistler H.C."/>
            <person name="Rep M."/>
        </authorList>
    </citation>
    <scope>NUCLEOTIDE SEQUENCE [LARGE SCALE GENOMIC DNA]</scope>
    <source>
        <strain evidence="9">4287</strain>
    </source>
</reference>
<comment type="subcellular location">
    <subcellularLocation>
        <location evidence="1">Membrane</location>
        <topology evidence="1">Multi-pass membrane protein</topology>
    </subcellularLocation>
</comment>
<dbReference type="VEuPathDB" id="FungiDB:FOXG_15547"/>
<sequence length="323" mass="36944">MSSDIMIILLPIPLFLWSNTTTRIKVTLCCIYAVGIFTMVSALLNKYYSFTDPYGPNWTFWYIRESSTSLIVANLPLTWPLFRRIMHINTSSASDSNPQLGPRESHLFGNVPPSTITTIHGNNNRPSLIFADSQIELSQEHGIPLEAYQHCEIEVRVETVWKAKRGAMDAVADSIVVTSEDACPRDSSTRKSDRPRKLTAKGMENFSGNIGIVMQALIREVRDETMKQMAKVQQETVKEITTSHETLWNDWKKEQQALKQMIEDQEKAIRQLQQDIQGIQAQAAQERKLIQEQIDQLKRMQQHAPRDIEPLQSAGRRRDQTHP</sequence>
<dbReference type="Proteomes" id="UP000009097">
    <property type="component" value="Unassembled WGS sequence"/>
</dbReference>
<dbReference type="AlphaFoldDB" id="A0A0J9WUH7"/>
<accession>A0A0J9WUH7</accession>
<dbReference type="GeneID" id="28956981"/>
<evidence type="ECO:0000256" key="2">
    <source>
        <dbReference type="ARBA" id="ARBA00022692"/>
    </source>
</evidence>
<keyword evidence="2 7" id="KW-0812">Transmembrane</keyword>
<dbReference type="Pfam" id="PF20684">
    <property type="entry name" value="Fung_rhodopsin"/>
    <property type="match status" value="1"/>
</dbReference>
<dbReference type="GeneID" id="28956587"/>